<proteinExistence type="predicted"/>
<sequence>MQFPQALTLFVTLLGTASAVAVPQSNSNEDGIITTNIAGNTVKYHESDPTASSLLKRDGIEKRFILPGFRCTAGKNQCTEDTGCYMCNDSGNYLCQSLSDLQQGYCQTNPVN</sequence>
<dbReference type="EMBL" id="ML991831">
    <property type="protein sequence ID" value="KAF2231097.1"/>
    <property type="molecule type" value="Genomic_DNA"/>
</dbReference>
<organism evidence="2 3">
    <name type="scientific">Viridothelium virens</name>
    <name type="common">Speckled blister lichen</name>
    <name type="synonym">Trypethelium virens</name>
    <dbReference type="NCBI Taxonomy" id="1048519"/>
    <lineage>
        <taxon>Eukaryota</taxon>
        <taxon>Fungi</taxon>
        <taxon>Dikarya</taxon>
        <taxon>Ascomycota</taxon>
        <taxon>Pezizomycotina</taxon>
        <taxon>Dothideomycetes</taxon>
        <taxon>Dothideomycetes incertae sedis</taxon>
        <taxon>Trypetheliales</taxon>
        <taxon>Trypetheliaceae</taxon>
        <taxon>Viridothelium</taxon>
    </lineage>
</organism>
<feature type="signal peptide" evidence="1">
    <location>
        <begin position="1"/>
        <end position="19"/>
    </location>
</feature>
<reference evidence="2" key="1">
    <citation type="journal article" date="2020" name="Stud. Mycol.">
        <title>101 Dothideomycetes genomes: a test case for predicting lifestyles and emergence of pathogens.</title>
        <authorList>
            <person name="Haridas S."/>
            <person name="Albert R."/>
            <person name="Binder M."/>
            <person name="Bloem J."/>
            <person name="Labutti K."/>
            <person name="Salamov A."/>
            <person name="Andreopoulos B."/>
            <person name="Baker S."/>
            <person name="Barry K."/>
            <person name="Bills G."/>
            <person name="Bluhm B."/>
            <person name="Cannon C."/>
            <person name="Castanera R."/>
            <person name="Culley D."/>
            <person name="Daum C."/>
            <person name="Ezra D."/>
            <person name="Gonzalez J."/>
            <person name="Henrissat B."/>
            <person name="Kuo A."/>
            <person name="Liang C."/>
            <person name="Lipzen A."/>
            <person name="Lutzoni F."/>
            <person name="Magnuson J."/>
            <person name="Mondo S."/>
            <person name="Nolan M."/>
            <person name="Ohm R."/>
            <person name="Pangilinan J."/>
            <person name="Park H.-J."/>
            <person name="Ramirez L."/>
            <person name="Alfaro M."/>
            <person name="Sun H."/>
            <person name="Tritt A."/>
            <person name="Yoshinaga Y."/>
            <person name="Zwiers L.-H."/>
            <person name="Turgeon B."/>
            <person name="Goodwin S."/>
            <person name="Spatafora J."/>
            <person name="Crous P."/>
            <person name="Grigoriev I."/>
        </authorList>
    </citation>
    <scope>NUCLEOTIDE SEQUENCE</scope>
    <source>
        <strain evidence="2">Tuck. ex Michener</strain>
    </source>
</reference>
<accession>A0A6A6GZQ1</accession>
<keyword evidence="1" id="KW-0732">Signal</keyword>
<dbReference type="AlphaFoldDB" id="A0A6A6GZQ1"/>
<protein>
    <submittedName>
        <fullName evidence="2">Uncharacterized protein</fullName>
    </submittedName>
</protein>
<dbReference type="Proteomes" id="UP000800092">
    <property type="component" value="Unassembled WGS sequence"/>
</dbReference>
<feature type="chain" id="PRO_5025677695" evidence="1">
    <location>
        <begin position="20"/>
        <end position="112"/>
    </location>
</feature>
<evidence type="ECO:0000313" key="3">
    <source>
        <dbReference type="Proteomes" id="UP000800092"/>
    </source>
</evidence>
<gene>
    <name evidence="2" type="ORF">EV356DRAFT_519078</name>
</gene>
<keyword evidence="3" id="KW-1185">Reference proteome</keyword>
<name>A0A6A6GZQ1_VIRVR</name>
<evidence type="ECO:0000313" key="2">
    <source>
        <dbReference type="EMBL" id="KAF2231097.1"/>
    </source>
</evidence>
<evidence type="ECO:0000256" key="1">
    <source>
        <dbReference type="SAM" id="SignalP"/>
    </source>
</evidence>